<reference evidence="2" key="1">
    <citation type="journal article" date="2022" name="New Phytol.">
        <title>Phylogenomic structure and speciation in an emerging model: the Sphagnum magellanicum complex (Bryophyta).</title>
        <authorList>
            <person name="Shaw A.J."/>
            <person name="Piatkowski B."/>
            <person name="Duffy A.M."/>
            <person name="Aguero B."/>
            <person name="Imwattana K."/>
            <person name="Nieto-Lugilde M."/>
            <person name="Healey A."/>
            <person name="Weston D.J."/>
            <person name="Patel M.N."/>
            <person name="Schmutz J."/>
            <person name="Grimwood J."/>
            <person name="Yavitt J.B."/>
            <person name="Hassel K."/>
            <person name="Stenoien H.K."/>
            <person name="Flatberg K.I."/>
            <person name="Bickford C.P."/>
            <person name="Hicks K.A."/>
        </authorList>
    </citation>
    <scope>NUCLEOTIDE SEQUENCE [LARGE SCALE GENOMIC DNA]</scope>
</reference>
<accession>A0ACB8HNF6</accession>
<dbReference type="EMBL" id="CM038913">
    <property type="protein sequence ID" value="KAH9557723.1"/>
    <property type="molecule type" value="Genomic_DNA"/>
</dbReference>
<organism evidence="1 2">
    <name type="scientific">Sphagnum magellanicum</name>
    <dbReference type="NCBI Taxonomy" id="128215"/>
    <lineage>
        <taxon>Eukaryota</taxon>
        <taxon>Viridiplantae</taxon>
        <taxon>Streptophyta</taxon>
        <taxon>Embryophyta</taxon>
        <taxon>Bryophyta</taxon>
        <taxon>Sphagnophytina</taxon>
        <taxon>Sphagnopsida</taxon>
        <taxon>Sphagnales</taxon>
        <taxon>Sphagnaceae</taxon>
        <taxon>Sphagnum</taxon>
    </lineage>
</organism>
<protein>
    <submittedName>
        <fullName evidence="1">Uncharacterized protein</fullName>
    </submittedName>
</protein>
<proteinExistence type="predicted"/>
<dbReference type="Proteomes" id="UP000828922">
    <property type="component" value="Linkage Group LG07"/>
</dbReference>
<name>A0ACB8HNF6_9BRYO</name>
<sequence length="90" mass="10009">MALYHGVENDVEFVSSRPTSRDLSPTLEDADLEEVLMGYPNISQAPFANLVAFKRTFMTCLRSLVELIPMNCESVIQATYLGICSSFVIT</sequence>
<evidence type="ECO:0000313" key="2">
    <source>
        <dbReference type="Proteomes" id="UP000828922"/>
    </source>
</evidence>
<comment type="caution">
    <text evidence="1">The sequence shown here is derived from an EMBL/GenBank/DDBJ whole genome shotgun (WGS) entry which is preliminary data.</text>
</comment>
<evidence type="ECO:0000313" key="1">
    <source>
        <dbReference type="EMBL" id="KAH9557723.1"/>
    </source>
</evidence>
<keyword evidence="2" id="KW-1185">Reference proteome</keyword>
<gene>
    <name evidence="1" type="ORF">CY35_07G099200</name>
</gene>